<evidence type="ECO:0000256" key="6">
    <source>
        <dbReference type="ARBA" id="ARBA00023135"/>
    </source>
</evidence>
<sequence>FLSEMTRMFQKSKLGKPIQLTMKKYDGRTKPIPRDGKPSLPEAQEHKCLIRVVLGNKKISTVVCQKDINKFQLAYANVLKGNMDGLKKKEKMKVKMKSKANAI</sequence>
<keyword evidence="11" id="KW-1185">Reference proteome</keyword>
<dbReference type="EMBL" id="KB096983">
    <property type="protein sequence ID" value="ESO00160.1"/>
    <property type="molecule type" value="Genomic_DNA"/>
</dbReference>
<name>T1G544_HELRO</name>
<comment type="subunit">
    <text evidence="8">Heterodimer with SRP9; binds RNA as heterodimer. Component of a signal recognition particle (SRP) complex that consists of a 7SL RNA molecule of 300 nucleotides and six protein subunits: SRP72, SRP68, SRP54, SRP19, SRP14 and SRP9.</text>
</comment>
<dbReference type="KEGG" id="hro:HELRODRAFT_83339"/>
<evidence type="ECO:0000256" key="3">
    <source>
        <dbReference type="ARBA" id="ARBA00017926"/>
    </source>
</evidence>
<comment type="similarity">
    <text evidence="2 8">Belongs to the SRP14 family.</text>
</comment>
<comment type="function">
    <text evidence="8">Component of the signal recognition particle (SRP) complex, a ribonucleoprotein complex that mediates the cotranslational targeting of secretory and membrane proteins to the endoplasmic reticulum (ER). SRP9 together with SRP14 and the Alu portion of the SRP RNA, constitutes the elongation arrest domain of SRP. The complex of SRP9 and SRP14 is required for SRP RNA binding.</text>
</comment>
<dbReference type="GO" id="GO:0008312">
    <property type="term" value="F:7S RNA binding"/>
    <property type="evidence" value="ECO:0007669"/>
    <property type="project" value="UniProtKB-UniRule"/>
</dbReference>
<dbReference type="Proteomes" id="UP000015101">
    <property type="component" value="Unassembled WGS sequence"/>
</dbReference>
<dbReference type="OMA" id="RFNGHNK"/>
<evidence type="ECO:0000256" key="5">
    <source>
        <dbReference type="ARBA" id="ARBA00022884"/>
    </source>
</evidence>
<keyword evidence="6 8" id="KW-0733">Signal recognition particle</keyword>
<reference evidence="9 11" key="2">
    <citation type="journal article" date="2013" name="Nature">
        <title>Insights into bilaterian evolution from three spiralian genomes.</title>
        <authorList>
            <person name="Simakov O."/>
            <person name="Marletaz F."/>
            <person name="Cho S.J."/>
            <person name="Edsinger-Gonzales E."/>
            <person name="Havlak P."/>
            <person name="Hellsten U."/>
            <person name="Kuo D.H."/>
            <person name="Larsson T."/>
            <person name="Lv J."/>
            <person name="Arendt D."/>
            <person name="Savage R."/>
            <person name="Osoegawa K."/>
            <person name="de Jong P."/>
            <person name="Grimwood J."/>
            <person name="Chapman J.A."/>
            <person name="Shapiro H."/>
            <person name="Aerts A."/>
            <person name="Otillar R.P."/>
            <person name="Terry A.Y."/>
            <person name="Boore J.L."/>
            <person name="Grigoriev I.V."/>
            <person name="Lindberg D.R."/>
            <person name="Seaver E.C."/>
            <person name="Weisblat D.A."/>
            <person name="Putnam N.H."/>
            <person name="Rokhsar D.S."/>
        </authorList>
    </citation>
    <scope>NUCLEOTIDE SEQUENCE</scope>
</reference>
<evidence type="ECO:0000256" key="2">
    <source>
        <dbReference type="ARBA" id="ARBA00010349"/>
    </source>
</evidence>
<dbReference type="STRING" id="6412.T1G544"/>
<evidence type="ECO:0000313" key="11">
    <source>
        <dbReference type="Proteomes" id="UP000015101"/>
    </source>
</evidence>
<gene>
    <name evidence="10" type="primary">20216192</name>
    <name evidence="9" type="ORF">HELRODRAFT_83339</name>
</gene>
<dbReference type="RefSeq" id="XP_009021594.1">
    <property type="nucleotide sequence ID" value="XM_009023346.1"/>
</dbReference>
<dbReference type="EnsemblMetazoa" id="HelroT83339">
    <property type="protein sequence ID" value="HelroP83339"/>
    <property type="gene ID" value="HelroG83339"/>
</dbReference>
<proteinExistence type="inferred from homology"/>
<keyword evidence="4 8" id="KW-0963">Cytoplasm</keyword>
<evidence type="ECO:0000313" key="10">
    <source>
        <dbReference type="EnsemblMetazoa" id="HelroP83339"/>
    </source>
</evidence>
<dbReference type="FunCoup" id="T1G544">
    <property type="interactions" value="961"/>
</dbReference>
<keyword evidence="7 8" id="KW-0687">Ribonucleoprotein</keyword>
<dbReference type="PANTHER" id="PTHR12013">
    <property type="entry name" value="SIGNAL RECOGNITION PARTICLE 14 KD PROTEIN"/>
    <property type="match status" value="1"/>
</dbReference>
<dbReference type="GO" id="GO:0005786">
    <property type="term" value="C:signal recognition particle, endoplasmic reticulum targeting"/>
    <property type="evidence" value="ECO:0000318"/>
    <property type="project" value="GO_Central"/>
</dbReference>
<dbReference type="AlphaFoldDB" id="T1G544"/>
<dbReference type="eggNOG" id="KOG1761">
    <property type="taxonomic scope" value="Eukaryota"/>
</dbReference>
<accession>T1G544</accession>
<reference evidence="11" key="1">
    <citation type="submission" date="2012-12" db="EMBL/GenBank/DDBJ databases">
        <authorList>
            <person name="Hellsten U."/>
            <person name="Grimwood J."/>
            <person name="Chapman J.A."/>
            <person name="Shapiro H."/>
            <person name="Aerts A."/>
            <person name="Otillar R.P."/>
            <person name="Terry A.Y."/>
            <person name="Boore J.L."/>
            <person name="Simakov O."/>
            <person name="Marletaz F."/>
            <person name="Cho S.-J."/>
            <person name="Edsinger-Gonzales E."/>
            <person name="Havlak P."/>
            <person name="Kuo D.-H."/>
            <person name="Larsson T."/>
            <person name="Lv J."/>
            <person name="Arendt D."/>
            <person name="Savage R."/>
            <person name="Osoegawa K."/>
            <person name="de Jong P."/>
            <person name="Lindberg D.R."/>
            <person name="Seaver E.C."/>
            <person name="Weisblat D.A."/>
            <person name="Putnam N.H."/>
            <person name="Grigoriev I.V."/>
            <person name="Rokhsar D.S."/>
        </authorList>
    </citation>
    <scope>NUCLEOTIDE SEQUENCE</scope>
</reference>
<dbReference type="FunFam" id="3.30.720.10:FF:000003">
    <property type="entry name" value="Signal recognition particle 14"/>
    <property type="match status" value="1"/>
</dbReference>
<dbReference type="GO" id="GO:0045047">
    <property type="term" value="P:protein targeting to ER"/>
    <property type="evidence" value="ECO:0000318"/>
    <property type="project" value="GO_Central"/>
</dbReference>
<dbReference type="InterPro" id="IPR003210">
    <property type="entry name" value="Signal_recog_particle_SRP14"/>
</dbReference>
<dbReference type="OrthoDB" id="19209at2759"/>
<keyword evidence="5 8" id="KW-0694">RNA-binding</keyword>
<organism evidence="10 11">
    <name type="scientific">Helobdella robusta</name>
    <name type="common">Californian leech</name>
    <dbReference type="NCBI Taxonomy" id="6412"/>
    <lineage>
        <taxon>Eukaryota</taxon>
        <taxon>Metazoa</taxon>
        <taxon>Spiralia</taxon>
        <taxon>Lophotrochozoa</taxon>
        <taxon>Annelida</taxon>
        <taxon>Clitellata</taxon>
        <taxon>Hirudinea</taxon>
        <taxon>Rhynchobdellida</taxon>
        <taxon>Glossiphoniidae</taxon>
        <taxon>Helobdella</taxon>
    </lineage>
</organism>
<dbReference type="GO" id="GO:0030942">
    <property type="term" value="F:endoplasmic reticulum signal peptide binding"/>
    <property type="evidence" value="ECO:0007669"/>
    <property type="project" value="UniProtKB-UniRule"/>
</dbReference>
<dbReference type="Pfam" id="PF02290">
    <property type="entry name" value="SRP14"/>
    <property type="match status" value="1"/>
</dbReference>
<evidence type="ECO:0000256" key="1">
    <source>
        <dbReference type="ARBA" id="ARBA00004496"/>
    </source>
</evidence>
<dbReference type="InParanoid" id="T1G544"/>
<dbReference type="GeneID" id="20216192"/>
<dbReference type="HOGENOM" id="CLU_094309_2_1_1"/>
<dbReference type="EMBL" id="AMQM01005501">
    <property type="status" value="NOT_ANNOTATED_CDS"/>
    <property type="molecule type" value="Genomic_DNA"/>
</dbReference>
<reference evidence="10" key="3">
    <citation type="submission" date="2015-06" db="UniProtKB">
        <authorList>
            <consortium name="EnsemblMetazoa"/>
        </authorList>
    </citation>
    <scope>IDENTIFICATION</scope>
</reference>
<evidence type="ECO:0000256" key="4">
    <source>
        <dbReference type="ARBA" id="ARBA00022490"/>
    </source>
</evidence>
<dbReference type="SUPFAM" id="SSF54762">
    <property type="entry name" value="Signal recognition particle alu RNA binding heterodimer, SRP9/14"/>
    <property type="match status" value="1"/>
</dbReference>
<dbReference type="InterPro" id="IPR009018">
    <property type="entry name" value="Signal_recog_particle_SRP9/14"/>
</dbReference>
<evidence type="ECO:0000313" key="9">
    <source>
        <dbReference type="EMBL" id="ESO00160.1"/>
    </source>
</evidence>
<dbReference type="CTD" id="20216192"/>
<dbReference type="Gene3D" id="3.30.720.10">
    <property type="entry name" value="Signal recognition particle alu RNA binding heterodimer, srp9/1"/>
    <property type="match status" value="1"/>
</dbReference>
<comment type="subcellular location">
    <subcellularLocation>
        <location evidence="1 8">Cytoplasm</location>
    </subcellularLocation>
</comment>
<protein>
    <recommendedName>
        <fullName evidence="3 8">Signal recognition particle 14 kDa protein</fullName>
        <shortName evidence="8">SRP14</shortName>
    </recommendedName>
</protein>
<evidence type="ECO:0000256" key="7">
    <source>
        <dbReference type="ARBA" id="ARBA00023274"/>
    </source>
</evidence>
<evidence type="ECO:0000256" key="8">
    <source>
        <dbReference type="RuleBase" id="RU368100"/>
    </source>
</evidence>
<dbReference type="GO" id="GO:0006614">
    <property type="term" value="P:SRP-dependent cotranslational protein targeting to membrane"/>
    <property type="evidence" value="ECO:0007669"/>
    <property type="project" value="UniProtKB-UniRule"/>
</dbReference>